<evidence type="ECO:0000256" key="4">
    <source>
        <dbReference type="ARBA" id="ARBA00023125"/>
    </source>
</evidence>
<name>A0A510PHB4_MICAE</name>
<comment type="caution">
    <text evidence="8">The sequence shown here is derived from an EMBL/GenBank/DDBJ whole genome shotgun (WGS) entry which is preliminary data.</text>
</comment>
<feature type="domain" description="Probable transposase IS891/IS1136/IS1341" evidence="6">
    <location>
        <begin position="42"/>
        <end position="153"/>
    </location>
</feature>
<keyword evidence="5" id="KW-0233">DNA recombination</keyword>
<dbReference type="InterPro" id="IPR010095">
    <property type="entry name" value="Cas12f1-like_TNB"/>
</dbReference>
<protein>
    <submittedName>
        <fullName evidence="8">Transposase</fullName>
    </submittedName>
</protein>
<keyword evidence="4" id="KW-0238">DNA-binding</keyword>
<evidence type="ECO:0000313" key="9">
    <source>
        <dbReference type="Proteomes" id="UP000321223"/>
    </source>
</evidence>
<dbReference type="GO" id="GO:0003677">
    <property type="term" value="F:DNA binding"/>
    <property type="evidence" value="ECO:0007669"/>
    <property type="project" value="UniProtKB-KW"/>
</dbReference>
<proteinExistence type="inferred from homology"/>
<dbReference type="InterPro" id="IPR051399">
    <property type="entry name" value="RNA-guided_DNA_endo/Transpos"/>
</dbReference>
<dbReference type="GO" id="GO:0006310">
    <property type="term" value="P:DNA recombination"/>
    <property type="evidence" value="ECO:0007669"/>
    <property type="project" value="UniProtKB-KW"/>
</dbReference>
<organism evidence="8 9">
    <name type="scientific">Microcystis aeruginosa 11-30S32</name>
    <dbReference type="NCBI Taxonomy" id="2358142"/>
    <lineage>
        <taxon>Bacteria</taxon>
        <taxon>Bacillati</taxon>
        <taxon>Cyanobacteriota</taxon>
        <taxon>Cyanophyceae</taxon>
        <taxon>Oscillatoriophycideae</taxon>
        <taxon>Chroococcales</taxon>
        <taxon>Microcystaceae</taxon>
        <taxon>Microcystis</taxon>
    </lineage>
</organism>
<dbReference type="PANTHER" id="PTHR30405:SF25">
    <property type="entry name" value="RNA-GUIDED DNA ENDONUCLEASE INSQ-RELATED"/>
    <property type="match status" value="1"/>
</dbReference>
<dbReference type="PANTHER" id="PTHR30405">
    <property type="entry name" value="TRANSPOSASE"/>
    <property type="match status" value="1"/>
</dbReference>
<evidence type="ECO:0000256" key="3">
    <source>
        <dbReference type="ARBA" id="ARBA00022578"/>
    </source>
</evidence>
<comment type="similarity">
    <text evidence="2">In the N-terminal section; belongs to the transposase 2 family.</text>
</comment>
<feature type="domain" description="Cas12f1-like TNB" evidence="7">
    <location>
        <begin position="167"/>
        <end position="234"/>
    </location>
</feature>
<accession>A0A510PHB4</accession>
<evidence type="ECO:0000259" key="6">
    <source>
        <dbReference type="Pfam" id="PF01385"/>
    </source>
</evidence>
<dbReference type="Proteomes" id="UP000321223">
    <property type="component" value="Unassembled WGS sequence"/>
</dbReference>
<gene>
    <name evidence="8" type="ORF">MAE30S32_18030</name>
</gene>
<dbReference type="Pfam" id="PF07282">
    <property type="entry name" value="Cas12f1-like_TNB"/>
    <property type="match status" value="1"/>
</dbReference>
<reference evidence="8 9" key="1">
    <citation type="journal article" date="2019" name="Appl. Environ. Microbiol.">
        <title>Co-occurrence of broad and narrow host-range viruses infecting the toxic bloom-forming cyanobacterium Microcystis aeruginosa.</title>
        <authorList>
            <person name="Morimoto D."/>
            <person name="Tominaga K."/>
            <person name="Nishimura Y."/>
            <person name="Yoshida N."/>
            <person name="Kimura S."/>
            <person name="Sako Y."/>
            <person name="Yoshida T."/>
        </authorList>
    </citation>
    <scope>NUCLEOTIDE SEQUENCE [LARGE SCALE GENOMIC DNA]</scope>
    <source>
        <strain evidence="8 9">11-30S32</strain>
    </source>
</reference>
<keyword evidence="3" id="KW-0815">Transposition</keyword>
<evidence type="ECO:0000256" key="1">
    <source>
        <dbReference type="ARBA" id="ARBA00008761"/>
    </source>
</evidence>
<dbReference type="AlphaFoldDB" id="A0A510PHB4"/>
<comment type="similarity">
    <text evidence="1">In the C-terminal section; belongs to the transposase 35 family.</text>
</comment>
<evidence type="ECO:0000313" key="8">
    <source>
        <dbReference type="EMBL" id="GCA93151.1"/>
    </source>
</evidence>
<dbReference type="InterPro" id="IPR001959">
    <property type="entry name" value="Transposase"/>
</dbReference>
<dbReference type="NCBIfam" id="NF040570">
    <property type="entry name" value="guided_TnpB"/>
    <property type="match status" value="1"/>
</dbReference>
<evidence type="ECO:0000256" key="5">
    <source>
        <dbReference type="ARBA" id="ARBA00023172"/>
    </source>
</evidence>
<evidence type="ECO:0000259" key="7">
    <source>
        <dbReference type="Pfam" id="PF07282"/>
    </source>
</evidence>
<sequence>MAHQKIKVPGIGWLKTYERLPYRCQPKSVTISKKAARWFISFKIEIEQQTTDKIYEVVGCDLGVKSLATLSTGEIFEGAKSYRKYEKKLSRLQYLSRRKIKGSSNWKKAQRQIAKFHLKIANIRKDTLHKLTTYLAKNHGQIVIEDLNVSGMIANHKLAKAVQDMGFYEFRRQLDYKTQLYGAELIVADRWFPSSKICSNCGYKKESLSLSERVFDCEQCSFVCDRDLNASLNLASLAVSSTVSAWGVDSADTATLKQEINVKFAHE</sequence>
<dbReference type="GO" id="GO:0032196">
    <property type="term" value="P:transposition"/>
    <property type="evidence" value="ECO:0007669"/>
    <property type="project" value="UniProtKB-KW"/>
</dbReference>
<dbReference type="EMBL" id="BHVU01000088">
    <property type="protein sequence ID" value="GCA93151.1"/>
    <property type="molecule type" value="Genomic_DNA"/>
</dbReference>
<evidence type="ECO:0000256" key="2">
    <source>
        <dbReference type="ARBA" id="ARBA00011044"/>
    </source>
</evidence>
<dbReference type="Pfam" id="PF01385">
    <property type="entry name" value="OrfB_IS605"/>
    <property type="match status" value="1"/>
</dbReference>
<dbReference type="NCBIfam" id="TIGR01766">
    <property type="entry name" value="IS200/IS605 family accessory protein TnpB-like domain"/>
    <property type="match status" value="1"/>
</dbReference>